<dbReference type="EMBL" id="LPBJ01000047">
    <property type="protein sequence ID" value="KVP98392.1"/>
    <property type="molecule type" value="Genomic_DNA"/>
</dbReference>
<evidence type="ECO:0000313" key="3">
    <source>
        <dbReference type="Proteomes" id="UP000056453"/>
    </source>
</evidence>
<accession>A0AAW3MUW7</accession>
<comment type="caution">
    <text evidence="2">The sequence shown here is derived from an EMBL/GenBank/DDBJ whole genome shotgun (WGS) entry which is preliminary data.</text>
</comment>
<dbReference type="RefSeq" id="WP_059925675.1">
    <property type="nucleotide sequence ID" value="NZ_LPBG01000047.1"/>
</dbReference>
<feature type="region of interest" description="Disordered" evidence="1">
    <location>
        <begin position="1"/>
        <end position="21"/>
    </location>
</feature>
<gene>
    <name evidence="2" type="ORF">WJ96_07680</name>
</gene>
<evidence type="ECO:0000313" key="2">
    <source>
        <dbReference type="EMBL" id="KVP98392.1"/>
    </source>
</evidence>
<keyword evidence="3" id="KW-1185">Reference proteome</keyword>
<dbReference type="AlphaFoldDB" id="A0AAW3MUW7"/>
<reference evidence="2 3" key="1">
    <citation type="submission" date="2015-11" db="EMBL/GenBank/DDBJ databases">
        <title>Expanding the genomic diversity of Burkholderia species for the development of highly accurate diagnostics.</title>
        <authorList>
            <person name="Sahl J."/>
            <person name="Keim P."/>
            <person name="Wagner D."/>
        </authorList>
    </citation>
    <scope>NUCLEOTIDE SEQUENCE [LARGE SCALE GENOMIC DNA]</scope>
    <source>
        <strain evidence="2 3">MSMB1808WGS</strain>
    </source>
</reference>
<sequence>MGQAKQRGSREQRIAQAQEAQLKEEPINVPCKTCKEPLNGFDFLKSTPAGAAWQKKCQCGAITTALVQAKNSTLQRTFKATLGMTQDIVGEDKGKVSVSFLEKSVDTIETGLIRLG</sequence>
<proteinExistence type="predicted"/>
<organism evidence="2 3">
    <name type="scientific">Burkholderia ubonensis</name>
    <dbReference type="NCBI Taxonomy" id="101571"/>
    <lineage>
        <taxon>Bacteria</taxon>
        <taxon>Pseudomonadati</taxon>
        <taxon>Pseudomonadota</taxon>
        <taxon>Betaproteobacteria</taxon>
        <taxon>Burkholderiales</taxon>
        <taxon>Burkholderiaceae</taxon>
        <taxon>Burkholderia</taxon>
        <taxon>Burkholderia cepacia complex</taxon>
    </lineage>
</organism>
<dbReference type="Proteomes" id="UP000056453">
    <property type="component" value="Unassembled WGS sequence"/>
</dbReference>
<evidence type="ECO:0000256" key="1">
    <source>
        <dbReference type="SAM" id="MobiDB-lite"/>
    </source>
</evidence>
<name>A0AAW3MUW7_9BURK</name>
<protein>
    <submittedName>
        <fullName evidence="2">Uncharacterized protein</fullName>
    </submittedName>
</protein>